<dbReference type="Gene3D" id="1.10.3260.10">
    <property type="entry name" value="DNA ligase, ATP-dependent, N-terminal domain"/>
    <property type="match status" value="1"/>
</dbReference>
<reference evidence="4 5" key="1">
    <citation type="submission" date="2024-06" db="EMBL/GenBank/DDBJ databases">
        <title>Complete genome of Phlyctema vagabunda strain 19-DSS-EL-015.</title>
        <authorList>
            <person name="Fiorenzani C."/>
        </authorList>
    </citation>
    <scope>NUCLEOTIDE SEQUENCE [LARGE SCALE GENOMIC DNA]</scope>
    <source>
        <strain evidence="4 5">19-DSS-EL-015</strain>
    </source>
</reference>
<keyword evidence="1" id="KW-0436">Ligase</keyword>
<dbReference type="InterPro" id="IPR012308">
    <property type="entry name" value="DNA_ligase_ATP-dep_N"/>
</dbReference>
<organism evidence="4 5">
    <name type="scientific">Phlyctema vagabunda</name>
    <dbReference type="NCBI Taxonomy" id="108571"/>
    <lineage>
        <taxon>Eukaryota</taxon>
        <taxon>Fungi</taxon>
        <taxon>Dikarya</taxon>
        <taxon>Ascomycota</taxon>
        <taxon>Pezizomycotina</taxon>
        <taxon>Leotiomycetes</taxon>
        <taxon>Helotiales</taxon>
        <taxon>Dermateaceae</taxon>
        <taxon>Phlyctema</taxon>
    </lineage>
</organism>
<evidence type="ECO:0000256" key="2">
    <source>
        <dbReference type="SAM" id="MobiDB-lite"/>
    </source>
</evidence>
<feature type="domain" description="DNA ligase ATP-dependent N-terminal" evidence="3">
    <location>
        <begin position="13"/>
        <end position="152"/>
    </location>
</feature>
<evidence type="ECO:0000259" key="3">
    <source>
        <dbReference type="Pfam" id="PF04675"/>
    </source>
</evidence>
<dbReference type="Pfam" id="PF04675">
    <property type="entry name" value="DNA_ligase_A_N"/>
    <property type="match status" value="1"/>
</dbReference>
<feature type="region of interest" description="Disordered" evidence="2">
    <location>
        <begin position="200"/>
        <end position="237"/>
    </location>
</feature>
<sequence length="441" mass="49179">MQHRQRINAFDTDQDAIIRSLWVGRATGRVYGLDPKRLEQIIARALALPTAMWIELQKWELSHRDGDLAACVERVMTATSGAAVRAQTHAVTVEEIDQVLLLIASRNQKSSPAVRDLAKSSAGVDAFDTLSNIYCRLQAREAKWLTRLILKNYDPIKFPDSLDYSLARSFLPKILSARIEVQGSTTSAVLREGTSMIKGLGSTEATKSTEEARTLPPGTSQEQLGTSQAQFSCSKDPVQPRCTPERVLEVVNVSKPAWQSAVDDILTAPLSRAQVTPSSSDAQLLSMGESLSTPRMNCRSSGCYIGTGVCTIAQNMCPLANCIVLLGPCLSNVPWIIENLLPWHGSTYTTDPKAFRRPTCLPRRNAKTGARYRKILLIEANRPEQAVKLMRQIEVLNLKRSNGRKEYVEVYDWRLLECITKAEKGKRLDYNPWKRCWMCAV</sequence>
<accession>A0ABR4PHQ4</accession>
<dbReference type="Proteomes" id="UP001629113">
    <property type="component" value="Unassembled WGS sequence"/>
</dbReference>
<evidence type="ECO:0000256" key="1">
    <source>
        <dbReference type="ARBA" id="ARBA00022598"/>
    </source>
</evidence>
<comment type="caution">
    <text evidence="4">The sequence shown here is derived from an EMBL/GenBank/DDBJ whole genome shotgun (WGS) entry which is preliminary data.</text>
</comment>
<feature type="compositionally biased region" description="Polar residues" evidence="2">
    <location>
        <begin position="217"/>
        <end position="233"/>
    </location>
</feature>
<evidence type="ECO:0000313" key="4">
    <source>
        <dbReference type="EMBL" id="KAL3422866.1"/>
    </source>
</evidence>
<dbReference type="InterPro" id="IPR036599">
    <property type="entry name" value="DNA_ligase_N_sf"/>
</dbReference>
<gene>
    <name evidence="4" type="ORF">PVAG01_04613</name>
</gene>
<evidence type="ECO:0000313" key="5">
    <source>
        <dbReference type="Proteomes" id="UP001629113"/>
    </source>
</evidence>
<proteinExistence type="predicted"/>
<keyword evidence="5" id="KW-1185">Reference proteome</keyword>
<dbReference type="EMBL" id="JBFCZG010000004">
    <property type="protein sequence ID" value="KAL3422866.1"/>
    <property type="molecule type" value="Genomic_DNA"/>
</dbReference>
<protein>
    <submittedName>
        <fullName evidence="4">DNA ligase 4-like protein 1</fullName>
    </submittedName>
</protein>
<name>A0ABR4PHQ4_9HELO</name>